<dbReference type="KEGG" id="clt:CM240_2882"/>
<name>W6S282_9CLOT</name>
<protein>
    <recommendedName>
        <fullName evidence="2">HTH cro/C1-type domain-containing protein</fullName>
    </recommendedName>
</protein>
<dbReference type="Gene3D" id="1.10.260.40">
    <property type="entry name" value="lambda repressor-like DNA-binding domains"/>
    <property type="match status" value="1"/>
</dbReference>
<evidence type="ECO:0000259" key="2">
    <source>
        <dbReference type="PROSITE" id="PS50943"/>
    </source>
</evidence>
<dbReference type="HOGENOM" id="CLU_056925_0_0_9"/>
<evidence type="ECO:0000313" key="3">
    <source>
        <dbReference type="EMBL" id="CDM69999.1"/>
    </source>
</evidence>
<dbReference type="InterPro" id="IPR001387">
    <property type="entry name" value="Cro/C1-type_HTH"/>
</dbReference>
<dbReference type="Proteomes" id="UP000019426">
    <property type="component" value="Chromosome M2/40_rep2"/>
</dbReference>
<dbReference type="SUPFAM" id="SSF47413">
    <property type="entry name" value="lambda repressor-like DNA-binding domains"/>
    <property type="match status" value="1"/>
</dbReference>
<reference evidence="3 4" key="1">
    <citation type="submission" date="2013-11" db="EMBL/GenBank/DDBJ databases">
        <title>Complete genome sequence of Clostridum sp. M2/40.</title>
        <authorList>
            <person name="Wibberg D."/>
            <person name="Puehler A."/>
            <person name="Schlueter A."/>
        </authorList>
    </citation>
    <scope>NUCLEOTIDE SEQUENCE [LARGE SCALE GENOMIC DNA]</scope>
    <source>
        <strain evidence="4">M2/40</strain>
    </source>
</reference>
<dbReference type="GO" id="GO:0003677">
    <property type="term" value="F:DNA binding"/>
    <property type="evidence" value="ECO:0007669"/>
    <property type="project" value="UniProtKB-KW"/>
</dbReference>
<keyword evidence="1" id="KW-0238">DNA-binding</keyword>
<dbReference type="PANTHER" id="PTHR46558:SF11">
    <property type="entry name" value="HTH-TYPE TRANSCRIPTIONAL REGULATOR XRE"/>
    <property type="match status" value="1"/>
</dbReference>
<dbReference type="OrthoDB" id="9812495at2"/>
<evidence type="ECO:0000313" key="4">
    <source>
        <dbReference type="Proteomes" id="UP000019426"/>
    </source>
</evidence>
<gene>
    <name evidence="3" type="ORF">CM240_2882</name>
</gene>
<dbReference type="eggNOG" id="COG1476">
    <property type="taxonomic scope" value="Bacteria"/>
</dbReference>
<dbReference type="Pfam" id="PF01381">
    <property type="entry name" value="HTH_3"/>
    <property type="match status" value="1"/>
</dbReference>
<dbReference type="RefSeq" id="WP_044040172.1">
    <property type="nucleotide sequence ID" value="NZ_HG917869.1"/>
</dbReference>
<dbReference type="AlphaFoldDB" id="W6S282"/>
<organism evidence="3 4">
    <name type="scientific">Clostridium bornimense</name>
    <dbReference type="NCBI Taxonomy" id="1216932"/>
    <lineage>
        <taxon>Bacteria</taxon>
        <taxon>Bacillati</taxon>
        <taxon>Bacillota</taxon>
        <taxon>Clostridia</taxon>
        <taxon>Eubacteriales</taxon>
        <taxon>Clostridiaceae</taxon>
        <taxon>Clostridium</taxon>
    </lineage>
</organism>
<dbReference type="EMBL" id="HG917869">
    <property type="protein sequence ID" value="CDM69999.1"/>
    <property type="molecule type" value="Genomic_DNA"/>
</dbReference>
<dbReference type="PANTHER" id="PTHR46558">
    <property type="entry name" value="TRACRIPTIONAL REGULATORY PROTEIN-RELATED-RELATED"/>
    <property type="match status" value="1"/>
</dbReference>
<dbReference type="SMART" id="SM00530">
    <property type="entry name" value="HTH_XRE"/>
    <property type="match status" value="1"/>
</dbReference>
<evidence type="ECO:0000256" key="1">
    <source>
        <dbReference type="ARBA" id="ARBA00023125"/>
    </source>
</evidence>
<dbReference type="PATRIC" id="fig|1216932.3.peg.2845"/>
<dbReference type="InterPro" id="IPR010982">
    <property type="entry name" value="Lambda_DNA-bd_dom_sf"/>
</dbReference>
<sequence>MPMNTTIREKRKELGLTQKQIADYLGVSTPAVNKWEAGLTYPDITLLPALARLLKTDLNTLLCYEEELSEKEIGLFINRVTEIFRKKGFKLAFDIAMEKIREYPSSIELINSLTLVLQGCLIMTEISSEEKEFYDEQINSLYERIAESGDSKYSDNAKYMIASRLINNDEYTKAQELLDQLPKYNALDKRNLQGSLYLKEGKIEEAAKIYEYKLLANIQDIQIILTNLVNIAIQEGDKENGNYLAKCGKKVAEMFGLWEYSSFLVPLENAVLNEDIDETLEVLQAMISALLIPWDMKKSPICRHIQQKPTETNLGEQMIPVLLQELENSASYDFLRHVPEFKQLLEKYRSMC</sequence>
<proteinExistence type="predicted"/>
<dbReference type="STRING" id="1216932.CM240_2882"/>
<keyword evidence="4" id="KW-1185">Reference proteome</keyword>
<feature type="domain" description="HTH cro/C1-type" evidence="2">
    <location>
        <begin position="7"/>
        <end position="61"/>
    </location>
</feature>
<dbReference type="PROSITE" id="PS50943">
    <property type="entry name" value="HTH_CROC1"/>
    <property type="match status" value="1"/>
</dbReference>
<dbReference type="CDD" id="cd00093">
    <property type="entry name" value="HTH_XRE"/>
    <property type="match status" value="1"/>
</dbReference>
<accession>W6S282</accession>